<evidence type="ECO:0000259" key="1">
    <source>
        <dbReference type="Pfam" id="PF00646"/>
    </source>
</evidence>
<dbReference type="Gene3D" id="1.20.1280.50">
    <property type="match status" value="1"/>
</dbReference>
<keyword evidence="3" id="KW-1185">Reference proteome</keyword>
<comment type="caution">
    <text evidence="2">The sequence shown here is derived from an EMBL/GenBank/DDBJ whole genome shotgun (WGS) entry which is preliminary data.</text>
</comment>
<dbReference type="EMBL" id="JAPUFD010000009">
    <property type="protein sequence ID" value="MDI1489253.1"/>
    <property type="molecule type" value="Genomic_DNA"/>
</dbReference>
<dbReference type="Pfam" id="PF00646">
    <property type="entry name" value="F-box"/>
    <property type="match status" value="1"/>
</dbReference>
<reference evidence="2" key="1">
    <citation type="journal article" date="2023" name="Genome Biol. Evol.">
        <title>First Whole Genome Sequence and Flow Cytometry Genome Size Data for the Lichen-Forming Fungus Ramalina farinacea (Ascomycota).</title>
        <authorList>
            <person name="Llewellyn T."/>
            <person name="Mian S."/>
            <person name="Hill R."/>
            <person name="Leitch I.J."/>
            <person name="Gaya E."/>
        </authorList>
    </citation>
    <scope>NUCLEOTIDE SEQUENCE</scope>
    <source>
        <strain evidence="2">LIQ254RAFAR</strain>
    </source>
</reference>
<gene>
    <name evidence="2" type="ORF">OHK93_008531</name>
</gene>
<name>A0AA43QML8_9LECA</name>
<dbReference type="SUPFAM" id="SSF81383">
    <property type="entry name" value="F-box domain"/>
    <property type="match status" value="1"/>
</dbReference>
<feature type="domain" description="F-box" evidence="1">
    <location>
        <begin position="62"/>
        <end position="87"/>
    </location>
</feature>
<evidence type="ECO:0000313" key="3">
    <source>
        <dbReference type="Proteomes" id="UP001161017"/>
    </source>
</evidence>
<accession>A0AA43QML8</accession>
<organism evidence="2 3">
    <name type="scientific">Ramalina farinacea</name>
    <dbReference type="NCBI Taxonomy" id="258253"/>
    <lineage>
        <taxon>Eukaryota</taxon>
        <taxon>Fungi</taxon>
        <taxon>Dikarya</taxon>
        <taxon>Ascomycota</taxon>
        <taxon>Pezizomycotina</taxon>
        <taxon>Lecanoromycetes</taxon>
        <taxon>OSLEUM clade</taxon>
        <taxon>Lecanoromycetidae</taxon>
        <taxon>Lecanorales</taxon>
        <taxon>Lecanorineae</taxon>
        <taxon>Ramalinaceae</taxon>
        <taxon>Ramalina</taxon>
    </lineage>
</organism>
<sequence>MAVVNAIWRLETPEEKKAALARLVDNLSVSEVHHLRLLIDRRQMQTDIVAQMEQGVRTRMCKYLSVRDMIACRQVSKAWQRIFCDPETEMAILDVDEPTYQKFKNNPSIGSSNLWDMSLEEHIKRLYSLPVPSV</sequence>
<dbReference type="InterPro" id="IPR001810">
    <property type="entry name" value="F-box_dom"/>
</dbReference>
<dbReference type="AlphaFoldDB" id="A0AA43QML8"/>
<protein>
    <recommendedName>
        <fullName evidence="1">F-box domain-containing protein</fullName>
    </recommendedName>
</protein>
<dbReference type="InterPro" id="IPR036047">
    <property type="entry name" value="F-box-like_dom_sf"/>
</dbReference>
<dbReference type="Proteomes" id="UP001161017">
    <property type="component" value="Unassembled WGS sequence"/>
</dbReference>
<evidence type="ECO:0000313" key="2">
    <source>
        <dbReference type="EMBL" id="MDI1489253.1"/>
    </source>
</evidence>
<proteinExistence type="predicted"/>